<keyword evidence="2" id="KW-1185">Reference proteome</keyword>
<organism evidence="1 2">
    <name type="scientific">Herbaspirillum hiltneri N3</name>
    <dbReference type="NCBI Taxonomy" id="1262470"/>
    <lineage>
        <taxon>Bacteria</taxon>
        <taxon>Pseudomonadati</taxon>
        <taxon>Pseudomonadota</taxon>
        <taxon>Betaproteobacteria</taxon>
        <taxon>Burkholderiales</taxon>
        <taxon>Oxalobacteraceae</taxon>
        <taxon>Herbaspirillum</taxon>
    </lineage>
</organism>
<gene>
    <name evidence="1" type="ORF">F506_07585</name>
</gene>
<evidence type="ECO:0000313" key="1">
    <source>
        <dbReference type="EMBL" id="AKZ62558.1"/>
    </source>
</evidence>
<dbReference type="Proteomes" id="UP000063429">
    <property type="component" value="Chromosome"/>
</dbReference>
<accession>A0ABM5UZ80</accession>
<name>A0ABM5UZ80_9BURK</name>
<reference evidence="2" key="1">
    <citation type="journal article" date="2015" name="Genome Announc.">
        <title>Complete Genome Sequence of Herbaspirillum hiltneri N3 (DSM 17495), Isolated from Surface-Sterilized Wheat Roots.</title>
        <authorList>
            <person name="Guizelini D."/>
            <person name="Saizaki P.M."/>
            <person name="Coimbra N.A."/>
            <person name="Weiss V.A."/>
            <person name="Faoro H."/>
            <person name="Sfeir M.Z."/>
            <person name="Baura V.A."/>
            <person name="Monteiro R.A."/>
            <person name="Chubatsu L.S."/>
            <person name="Souza E.M."/>
            <person name="Cruz L.M."/>
            <person name="Pedrosa F.O."/>
            <person name="Raittz R.T."/>
            <person name="Marchaukoski J.N."/>
            <person name="Steffens M.B."/>
        </authorList>
    </citation>
    <scope>NUCLEOTIDE SEQUENCE [LARGE SCALE GENOMIC DNA]</scope>
    <source>
        <strain evidence="2">N3</strain>
    </source>
</reference>
<proteinExistence type="predicted"/>
<evidence type="ECO:0000313" key="2">
    <source>
        <dbReference type="Proteomes" id="UP000063429"/>
    </source>
</evidence>
<protein>
    <submittedName>
        <fullName evidence="1">Uncharacterized protein</fullName>
    </submittedName>
</protein>
<sequence>MEVRNRPAAVMRLIIIRKEMQWQPVISTSQLRAIRRCILTAVLLERYEKDMTIQRMRSLPGN</sequence>
<dbReference type="EMBL" id="CP011409">
    <property type="protein sequence ID" value="AKZ62558.1"/>
    <property type="molecule type" value="Genomic_DNA"/>
</dbReference>